<dbReference type="EMBL" id="JGZL01000009">
    <property type="protein sequence ID" value="KFI88980.1"/>
    <property type="molecule type" value="Genomic_DNA"/>
</dbReference>
<organism evidence="1 2">
    <name type="scientific">Bifidobacterium ruminantium</name>
    <dbReference type="NCBI Taxonomy" id="78346"/>
    <lineage>
        <taxon>Bacteria</taxon>
        <taxon>Bacillati</taxon>
        <taxon>Actinomycetota</taxon>
        <taxon>Actinomycetes</taxon>
        <taxon>Bifidobacteriales</taxon>
        <taxon>Bifidobacteriaceae</taxon>
        <taxon>Bifidobacterium</taxon>
    </lineage>
</organism>
<name>A0A087D0D0_BIFRU</name>
<keyword evidence="2" id="KW-1185">Reference proteome</keyword>
<sequence length="147" mass="16434">MPSVLFGIRILIPRPAIEDAPVEPAVHFLVTDADAWPVEDEERFVERRRIRAKSVVDMFLRRRSGLFHPLVEVAVVERLESRHRVASSLTISSNSLTAPGGAKVPKYLSLGVSESKRTCQNAETQSSAVNVAFTRARLICNMFDFAR</sequence>
<proteinExistence type="predicted"/>
<reference evidence="1 2" key="1">
    <citation type="submission" date="2014-03" db="EMBL/GenBank/DDBJ databases">
        <title>Genomics of Bifidobacteria.</title>
        <authorList>
            <person name="Ventura M."/>
            <person name="Milani C."/>
            <person name="Lugli G.A."/>
        </authorList>
    </citation>
    <scope>NUCLEOTIDE SEQUENCE [LARGE SCALE GENOMIC DNA]</scope>
    <source>
        <strain evidence="1 2">LMG 21811</strain>
    </source>
</reference>
<dbReference type="Proteomes" id="UP000029078">
    <property type="component" value="Unassembled WGS sequence"/>
</dbReference>
<protein>
    <submittedName>
        <fullName evidence="1">Uncharacterized protein</fullName>
    </submittedName>
</protein>
<evidence type="ECO:0000313" key="1">
    <source>
        <dbReference type="EMBL" id="KFI88980.1"/>
    </source>
</evidence>
<evidence type="ECO:0000313" key="2">
    <source>
        <dbReference type="Proteomes" id="UP000029078"/>
    </source>
</evidence>
<accession>A0A087D0D0</accession>
<comment type="caution">
    <text evidence="1">The sequence shown here is derived from an EMBL/GenBank/DDBJ whole genome shotgun (WGS) entry which is preliminary data.</text>
</comment>
<dbReference type="AlphaFoldDB" id="A0A087D0D0"/>
<dbReference type="STRING" id="78346.BRUM_1846"/>
<gene>
    <name evidence="1" type="ORF">BRUM_1846</name>
</gene>